<keyword evidence="6 8" id="KW-1133">Transmembrane helix</keyword>
<dbReference type="GO" id="GO:0034204">
    <property type="term" value="P:lipid translocation"/>
    <property type="evidence" value="ECO:0007669"/>
    <property type="project" value="TreeGrafter"/>
</dbReference>
<comment type="pathway">
    <text evidence="8">Cell wall biogenesis; peptidoglycan biosynthesis.</text>
</comment>
<evidence type="ECO:0000256" key="4">
    <source>
        <dbReference type="ARBA" id="ARBA00022960"/>
    </source>
</evidence>
<evidence type="ECO:0000256" key="6">
    <source>
        <dbReference type="ARBA" id="ARBA00022989"/>
    </source>
</evidence>
<keyword evidence="8 9" id="KW-0961">Cell wall biogenesis/degradation</keyword>
<keyword evidence="5 8" id="KW-0573">Peptidoglycan synthesis</keyword>
<sequence length="518" mass="56985">MIHEHEMERDVKTMSKSMLIVMVFTMVSKITGYLREILLASQYGRTMYADAYTYAQDLPCIVLSVIVAAVSATLIPVFSSRLKEGQEKANRFICNLLTIGTLLSVAVVLLTLLFLDEFATLYIPDAEEEVRALVIRLARIMMPMGLFVFLARISSAYLQANFRFTVPALSACCLNFVVIAAIVVSRGENITYVALGTLLGWMLQFAVQIPSMRRTNLHYRPVLDFREPGLREVLVLMLPVLVSSAFDQVYLFFDRSIVSGVVGEVTALSYGNRISTMVSSVLLTTIATILYPNLVKHVDEPNKLRDDLSFGVNLNLLIAIPAMVALVMLCQPITQLVYQRGKFGAEDTLVTAGTLACYSCGILGVGLRELCNRCLYAFKDTKVPTIVGVIAVLMNIVLNYALYPLLGVSGVSLATAISSLTSGSILLVILHRRRKVVDGPRVLRCLWKTLAGSAVMALVLFALSQALGIAGQEGGRFYLSMAILFVSGVGAYVAVLALLKTEELRMALRMVTSRFRRR</sequence>
<feature type="transmembrane region" description="Helical" evidence="8">
    <location>
        <begin position="383"/>
        <end position="402"/>
    </location>
</feature>
<accession>A0A9D0YWF9</accession>
<comment type="function">
    <text evidence="8 9">Involved in peptidoglycan biosynthesis. Transports lipid-linked peptidoglycan precursors from the inner to the outer leaflet of the cytoplasmic membrane.</text>
</comment>
<dbReference type="GO" id="GO:0015648">
    <property type="term" value="F:lipid-linked peptidoglycan transporter activity"/>
    <property type="evidence" value="ECO:0007669"/>
    <property type="project" value="UniProtKB-UniRule"/>
</dbReference>
<feature type="transmembrane region" description="Helical" evidence="8">
    <location>
        <begin position="316"/>
        <end position="338"/>
    </location>
</feature>
<evidence type="ECO:0000256" key="5">
    <source>
        <dbReference type="ARBA" id="ARBA00022984"/>
    </source>
</evidence>
<dbReference type="HAMAP" id="MF_02078">
    <property type="entry name" value="MurJ_MviN"/>
    <property type="match status" value="1"/>
</dbReference>
<protein>
    <recommendedName>
        <fullName evidence="8">Probable lipid II flippase MurJ</fullName>
    </recommendedName>
</protein>
<feature type="transmembrane region" description="Helical" evidence="8">
    <location>
        <begin position="133"/>
        <end position="152"/>
    </location>
</feature>
<dbReference type="GO" id="GO:0009252">
    <property type="term" value="P:peptidoglycan biosynthetic process"/>
    <property type="evidence" value="ECO:0007669"/>
    <property type="project" value="UniProtKB-UniRule"/>
</dbReference>
<evidence type="ECO:0000313" key="10">
    <source>
        <dbReference type="EMBL" id="HIQ62175.1"/>
    </source>
</evidence>
<organism evidence="10 11">
    <name type="scientific">Candidatus Avichristensenella intestinipullorum</name>
    <dbReference type="NCBI Taxonomy" id="2840693"/>
    <lineage>
        <taxon>Bacteria</taxon>
        <taxon>Bacillati</taxon>
        <taxon>Bacillota</taxon>
        <taxon>Clostridia</taxon>
        <taxon>Candidatus Avichristensenella</taxon>
    </lineage>
</organism>
<dbReference type="AlphaFoldDB" id="A0A9D0YWF9"/>
<feature type="transmembrane region" description="Helical" evidence="8">
    <location>
        <begin position="92"/>
        <end position="113"/>
    </location>
</feature>
<evidence type="ECO:0000313" key="11">
    <source>
        <dbReference type="Proteomes" id="UP000886819"/>
    </source>
</evidence>
<proteinExistence type="inferred from homology"/>
<evidence type="ECO:0000256" key="3">
    <source>
        <dbReference type="ARBA" id="ARBA00022692"/>
    </source>
</evidence>
<dbReference type="EMBL" id="DVFI01000014">
    <property type="protein sequence ID" value="HIQ62175.1"/>
    <property type="molecule type" value="Genomic_DNA"/>
</dbReference>
<dbReference type="PIRSF" id="PIRSF002869">
    <property type="entry name" value="MviN"/>
    <property type="match status" value="1"/>
</dbReference>
<name>A0A9D0YWF9_9FIRM</name>
<gene>
    <name evidence="8 10" type="primary">murJ</name>
    <name evidence="10" type="ORF">IAA66_01140</name>
</gene>
<dbReference type="Pfam" id="PF03023">
    <property type="entry name" value="MurJ"/>
    <property type="match status" value="1"/>
</dbReference>
<dbReference type="GO" id="GO:0008360">
    <property type="term" value="P:regulation of cell shape"/>
    <property type="evidence" value="ECO:0007669"/>
    <property type="project" value="UniProtKB-UniRule"/>
</dbReference>
<dbReference type="PRINTS" id="PR01806">
    <property type="entry name" value="VIRFACTRMVIN"/>
</dbReference>
<feature type="transmembrane region" description="Helical" evidence="8">
    <location>
        <begin position="61"/>
        <end position="80"/>
    </location>
</feature>
<keyword evidence="4 8" id="KW-0133">Cell shape</keyword>
<evidence type="ECO:0000256" key="8">
    <source>
        <dbReference type="HAMAP-Rule" id="MF_02078"/>
    </source>
</evidence>
<evidence type="ECO:0000256" key="9">
    <source>
        <dbReference type="PIRNR" id="PIRNR002869"/>
    </source>
</evidence>
<comment type="caution">
    <text evidence="10">The sequence shown here is derived from an EMBL/GenBank/DDBJ whole genome shotgun (WGS) entry which is preliminary data.</text>
</comment>
<dbReference type="GO" id="GO:0005886">
    <property type="term" value="C:plasma membrane"/>
    <property type="evidence" value="ECO:0007669"/>
    <property type="project" value="UniProtKB-SubCell"/>
</dbReference>
<dbReference type="CDD" id="cd13123">
    <property type="entry name" value="MATE_MurJ_like"/>
    <property type="match status" value="1"/>
</dbReference>
<feature type="transmembrane region" description="Helical" evidence="8">
    <location>
        <begin position="190"/>
        <end position="212"/>
    </location>
</feature>
<feature type="transmembrane region" description="Helical" evidence="8">
    <location>
        <begin position="450"/>
        <end position="471"/>
    </location>
</feature>
<keyword evidence="2 8" id="KW-1003">Cell membrane</keyword>
<feature type="transmembrane region" description="Helical" evidence="8">
    <location>
        <begin position="164"/>
        <end position="184"/>
    </location>
</feature>
<evidence type="ECO:0000256" key="7">
    <source>
        <dbReference type="ARBA" id="ARBA00023136"/>
    </source>
</evidence>
<feature type="transmembrane region" description="Helical" evidence="8">
    <location>
        <begin position="20"/>
        <end position="41"/>
    </location>
</feature>
<reference evidence="10" key="2">
    <citation type="journal article" date="2021" name="PeerJ">
        <title>Extensive microbial diversity within the chicken gut microbiome revealed by metagenomics and culture.</title>
        <authorList>
            <person name="Gilroy R."/>
            <person name="Ravi A."/>
            <person name="Getino M."/>
            <person name="Pursley I."/>
            <person name="Horton D.L."/>
            <person name="Alikhan N.F."/>
            <person name="Baker D."/>
            <person name="Gharbi K."/>
            <person name="Hall N."/>
            <person name="Watson M."/>
            <person name="Adriaenssens E.M."/>
            <person name="Foster-Nyarko E."/>
            <person name="Jarju S."/>
            <person name="Secka A."/>
            <person name="Antonio M."/>
            <person name="Oren A."/>
            <person name="Chaudhuri R.R."/>
            <person name="La Ragione R."/>
            <person name="Hildebrand F."/>
            <person name="Pallen M.J."/>
        </authorList>
    </citation>
    <scope>NUCLEOTIDE SEQUENCE</scope>
    <source>
        <strain evidence="10">ChiHile30-977</strain>
    </source>
</reference>
<keyword evidence="7 8" id="KW-0472">Membrane</keyword>
<reference evidence="10" key="1">
    <citation type="submission" date="2020-10" db="EMBL/GenBank/DDBJ databases">
        <authorList>
            <person name="Gilroy R."/>
        </authorList>
    </citation>
    <scope>NUCLEOTIDE SEQUENCE</scope>
    <source>
        <strain evidence="10">ChiHile30-977</strain>
    </source>
</reference>
<feature type="transmembrane region" description="Helical" evidence="8">
    <location>
        <begin position="233"/>
        <end position="253"/>
    </location>
</feature>
<dbReference type="Proteomes" id="UP000886819">
    <property type="component" value="Unassembled WGS sequence"/>
</dbReference>
<feature type="transmembrane region" description="Helical" evidence="8">
    <location>
        <begin position="477"/>
        <end position="499"/>
    </location>
</feature>
<evidence type="ECO:0000256" key="1">
    <source>
        <dbReference type="ARBA" id="ARBA00004651"/>
    </source>
</evidence>
<feature type="transmembrane region" description="Helical" evidence="8">
    <location>
        <begin position="408"/>
        <end position="430"/>
    </location>
</feature>
<dbReference type="PANTHER" id="PTHR47019">
    <property type="entry name" value="LIPID II FLIPPASE MURJ"/>
    <property type="match status" value="1"/>
</dbReference>
<comment type="subcellular location">
    <subcellularLocation>
        <location evidence="1 8">Cell membrane</location>
        <topology evidence="1 8">Multi-pass membrane protein</topology>
    </subcellularLocation>
</comment>
<evidence type="ECO:0000256" key="2">
    <source>
        <dbReference type="ARBA" id="ARBA00022475"/>
    </source>
</evidence>
<dbReference type="PANTHER" id="PTHR47019:SF1">
    <property type="entry name" value="LIPID II FLIPPASE MURJ"/>
    <property type="match status" value="1"/>
</dbReference>
<keyword evidence="3 8" id="KW-0812">Transmembrane</keyword>
<keyword evidence="8 9" id="KW-0813">Transport</keyword>
<feature type="transmembrane region" description="Helical" evidence="8">
    <location>
        <begin position="273"/>
        <end position="295"/>
    </location>
</feature>
<dbReference type="InterPro" id="IPR004268">
    <property type="entry name" value="MurJ"/>
</dbReference>
<feature type="transmembrane region" description="Helical" evidence="8">
    <location>
        <begin position="350"/>
        <end position="371"/>
    </location>
</feature>
<dbReference type="GO" id="GO:0071555">
    <property type="term" value="P:cell wall organization"/>
    <property type="evidence" value="ECO:0007669"/>
    <property type="project" value="UniProtKB-UniRule"/>
</dbReference>
<dbReference type="InterPro" id="IPR051050">
    <property type="entry name" value="Lipid_II_flippase_MurJ/MviN"/>
</dbReference>
<comment type="similarity">
    <text evidence="8 9">Belongs to the MurJ/MviN family.</text>
</comment>
<dbReference type="NCBIfam" id="TIGR01695">
    <property type="entry name" value="murJ_mviN"/>
    <property type="match status" value="1"/>
</dbReference>